<organism evidence="1">
    <name type="scientific">Asparagus officinalis</name>
    <name type="common">Garden asparagus</name>
    <dbReference type="NCBI Taxonomy" id="4686"/>
    <lineage>
        <taxon>Eukaryota</taxon>
        <taxon>Viridiplantae</taxon>
        <taxon>Streptophyta</taxon>
        <taxon>Embryophyta</taxon>
        <taxon>Tracheophyta</taxon>
        <taxon>Spermatophyta</taxon>
        <taxon>Magnoliopsida</taxon>
        <taxon>Liliopsida</taxon>
        <taxon>Asparagales</taxon>
        <taxon>Asparagaceae</taxon>
        <taxon>Asparagoideae</taxon>
        <taxon>Asparagus</taxon>
    </lineage>
</organism>
<dbReference type="EMBL" id="AC183436">
    <property type="protein sequence ID" value="ABD63161.1"/>
    <property type="molecule type" value="Genomic_DNA"/>
</dbReference>
<sequence>MSIGAVIKEYNIGWWILSPREFLPQKFLLLKAGILTIRLQGRTEDSDSKGTLANEMANGVSTHLHLSLSSPL</sequence>
<gene>
    <name evidence="1" type="ORF">20.t00013</name>
</gene>
<name>Q2AA32_ASPOF</name>
<reference evidence="1" key="1">
    <citation type="submission" date="2006-03" db="EMBL/GenBank/DDBJ databases">
        <title>Comparative Sequence and Genetic Analyses of Asparagus BACs Reveal No Microsynteny with Onion or Rice.</title>
        <authorList>
            <person name="Jernej J."/>
            <person name="Telgmann A."/>
            <person name="Jung C."/>
            <person name="Cheung F."/>
            <person name="Havey M.J."/>
            <person name="Town C.D."/>
        </authorList>
    </citation>
    <scope>NUCLEOTIDE SEQUENCE</scope>
</reference>
<evidence type="ECO:0000313" key="1">
    <source>
        <dbReference type="EMBL" id="ABD63161.1"/>
    </source>
</evidence>
<protein>
    <submittedName>
        <fullName evidence="1">Uncharacterized protein</fullName>
    </submittedName>
</protein>
<dbReference type="AlphaFoldDB" id="Q2AA32"/>
<accession>Q2AA32</accession>
<proteinExistence type="predicted"/>